<feature type="domain" description="Cytochrome c" evidence="8">
    <location>
        <begin position="47"/>
        <end position="186"/>
    </location>
</feature>
<dbReference type="GO" id="GO:0030313">
    <property type="term" value="C:cell envelope"/>
    <property type="evidence" value="ECO:0007669"/>
    <property type="project" value="UniProtKB-SubCell"/>
</dbReference>
<comment type="subcellular location">
    <subcellularLocation>
        <location evidence="1">Cell envelope</location>
    </subcellularLocation>
</comment>
<dbReference type="EC" id="1.11.1.5" evidence="9"/>
<dbReference type="RefSeq" id="WP_145070135.1">
    <property type="nucleotide sequence ID" value="NZ_CP036287.1"/>
</dbReference>
<dbReference type="GO" id="GO:0009055">
    <property type="term" value="F:electron transfer activity"/>
    <property type="evidence" value="ECO:0007669"/>
    <property type="project" value="InterPro"/>
</dbReference>
<evidence type="ECO:0000259" key="8">
    <source>
        <dbReference type="PROSITE" id="PS51007"/>
    </source>
</evidence>
<dbReference type="InterPro" id="IPR004852">
    <property type="entry name" value="Di-haem_cyt_c_peroxidsae"/>
</dbReference>
<dbReference type="Pfam" id="PF03150">
    <property type="entry name" value="CCP_MauG"/>
    <property type="match status" value="1"/>
</dbReference>
<dbReference type="InterPro" id="IPR009056">
    <property type="entry name" value="Cyt_c-like_dom"/>
</dbReference>
<reference evidence="9 10" key="1">
    <citation type="submission" date="2019-02" db="EMBL/GenBank/DDBJ databases">
        <title>Deep-cultivation of Planctomycetes and their phenomic and genomic characterization uncovers novel biology.</title>
        <authorList>
            <person name="Wiegand S."/>
            <person name="Jogler M."/>
            <person name="Boedeker C."/>
            <person name="Pinto D."/>
            <person name="Vollmers J."/>
            <person name="Rivas-Marin E."/>
            <person name="Kohn T."/>
            <person name="Peeters S.H."/>
            <person name="Heuer A."/>
            <person name="Rast P."/>
            <person name="Oberbeckmann S."/>
            <person name="Bunk B."/>
            <person name="Jeske O."/>
            <person name="Meyerdierks A."/>
            <person name="Storesund J.E."/>
            <person name="Kallscheuer N."/>
            <person name="Luecker S."/>
            <person name="Lage O.M."/>
            <person name="Pohl T."/>
            <person name="Merkel B.J."/>
            <person name="Hornburger P."/>
            <person name="Mueller R.-W."/>
            <person name="Bruemmer F."/>
            <person name="Labrenz M."/>
            <person name="Spormann A.M."/>
            <person name="Op den Camp H."/>
            <person name="Overmann J."/>
            <person name="Amann R."/>
            <person name="Jetten M.S.M."/>
            <person name="Mascher T."/>
            <person name="Medema M.H."/>
            <person name="Devos D.P."/>
            <person name="Kaster A.-K."/>
            <person name="Ovreas L."/>
            <person name="Rohde M."/>
            <person name="Galperin M.Y."/>
            <person name="Jogler C."/>
        </authorList>
    </citation>
    <scope>NUCLEOTIDE SEQUENCE [LARGE SCALE GENOMIC DNA]</scope>
    <source>
        <strain evidence="9 10">Pla133</strain>
    </source>
</reference>
<keyword evidence="5 9" id="KW-0560">Oxidoreductase</keyword>
<dbReference type="EMBL" id="CP036287">
    <property type="protein sequence ID" value="QDU69847.1"/>
    <property type="molecule type" value="Genomic_DNA"/>
</dbReference>
<dbReference type="Proteomes" id="UP000316921">
    <property type="component" value="Chromosome"/>
</dbReference>
<gene>
    <name evidence="9" type="primary">ccp_5</name>
    <name evidence="9" type="ORF">Pla133_49700</name>
</gene>
<organism evidence="9 10">
    <name type="scientific">Engelhardtia mirabilis</name>
    <dbReference type="NCBI Taxonomy" id="2528011"/>
    <lineage>
        <taxon>Bacteria</taxon>
        <taxon>Pseudomonadati</taxon>
        <taxon>Planctomycetota</taxon>
        <taxon>Planctomycetia</taxon>
        <taxon>Planctomycetia incertae sedis</taxon>
        <taxon>Engelhardtia</taxon>
    </lineage>
</organism>
<evidence type="ECO:0000256" key="1">
    <source>
        <dbReference type="ARBA" id="ARBA00004196"/>
    </source>
</evidence>
<evidence type="ECO:0000256" key="3">
    <source>
        <dbReference type="ARBA" id="ARBA00022723"/>
    </source>
</evidence>
<keyword evidence="2 7" id="KW-0349">Heme</keyword>
<dbReference type="GO" id="GO:0020037">
    <property type="term" value="F:heme binding"/>
    <property type="evidence" value="ECO:0007669"/>
    <property type="project" value="InterPro"/>
</dbReference>
<dbReference type="PANTHER" id="PTHR30600">
    <property type="entry name" value="CYTOCHROME C PEROXIDASE-RELATED"/>
    <property type="match status" value="1"/>
</dbReference>
<evidence type="ECO:0000256" key="4">
    <source>
        <dbReference type="ARBA" id="ARBA00022729"/>
    </source>
</evidence>
<accession>A0A518BSA2</accession>
<dbReference type="InterPro" id="IPR051395">
    <property type="entry name" value="Cytochrome_c_Peroxidase/MauG"/>
</dbReference>
<evidence type="ECO:0000256" key="2">
    <source>
        <dbReference type="ARBA" id="ARBA00022617"/>
    </source>
</evidence>
<evidence type="ECO:0000256" key="6">
    <source>
        <dbReference type="ARBA" id="ARBA00023004"/>
    </source>
</evidence>
<keyword evidence="9" id="KW-0575">Peroxidase</keyword>
<dbReference type="PROSITE" id="PS51007">
    <property type="entry name" value="CYTC"/>
    <property type="match status" value="2"/>
</dbReference>
<keyword evidence="10" id="KW-1185">Reference proteome</keyword>
<proteinExistence type="predicted"/>
<name>A0A518BSA2_9BACT</name>
<feature type="domain" description="Cytochrome c" evidence="8">
    <location>
        <begin position="206"/>
        <end position="339"/>
    </location>
</feature>
<keyword evidence="3 7" id="KW-0479">Metal-binding</keyword>
<dbReference type="GO" id="GO:0046872">
    <property type="term" value="F:metal ion binding"/>
    <property type="evidence" value="ECO:0007669"/>
    <property type="project" value="UniProtKB-KW"/>
</dbReference>
<keyword evidence="6 7" id="KW-0408">Iron</keyword>
<evidence type="ECO:0000313" key="9">
    <source>
        <dbReference type="EMBL" id="QDU69847.1"/>
    </source>
</evidence>
<dbReference type="AlphaFoldDB" id="A0A518BSA2"/>
<keyword evidence="4" id="KW-0732">Signal</keyword>
<protein>
    <submittedName>
        <fullName evidence="9">Cytochrome c551 peroxidase</fullName>
        <ecNumber evidence="9">1.11.1.5</ecNumber>
    </submittedName>
</protein>
<dbReference type="GO" id="GO:0004130">
    <property type="term" value="F:cytochrome-c peroxidase activity"/>
    <property type="evidence" value="ECO:0007669"/>
    <property type="project" value="UniProtKB-EC"/>
</dbReference>
<evidence type="ECO:0000313" key="10">
    <source>
        <dbReference type="Proteomes" id="UP000316921"/>
    </source>
</evidence>
<dbReference type="SUPFAM" id="SSF46626">
    <property type="entry name" value="Cytochrome c"/>
    <property type="match status" value="2"/>
</dbReference>
<dbReference type="KEGG" id="pbap:Pla133_49700"/>
<evidence type="ECO:0000256" key="5">
    <source>
        <dbReference type="ARBA" id="ARBA00023002"/>
    </source>
</evidence>
<sequence>MKALVTLALVAPLAACTPRGPALPNAEGFSPLPPAPASSDSLAGNPDLAAYGQSLFFTTGLSFDQRRSCASCHRPDRAFSGAAAIDTRGFGPRDVPPLVGVARRTSWMWSGEVDSLEQACLHGFGDEDVLGGSLPSTLRFVAQSAALAEQHRSLFGNPPKADGRDEMRRTLDELGRALAAYLRQLEGGPSRFDEAAADQSRSILAADARRGFELFHGRAACNRCHGGPNFSDGKVRDQGLPDLPEMAFGLDPDDPLAKLEAGQRETNPGLVRTPSLRDVARTAPYMHDGRFADLREVLRFYSESVGNTVEARARGVTLKAVPMSEREIADLEAFLRSLDSAPLPGQLRRPVR</sequence>
<dbReference type="PANTHER" id="PTHR30600:SF10">
    <property type="entry name" value="BLL6722 PROTEIN"/>
    <property type="match status" value="1"/>
</dbReference>
<evidence type="ECO:0000256" key="7">
    <source>
        <dbReference type="PROSITE-ProRule" id="PRU00433"/>
    </source>
</evidence>
<dbReference type="Gene3D" id="1.10.760.10">
    <property type="entry name" value="Cytochrome c-like domain"/>
    <property type="match status" value="2"/>
</dbReference>
<dbReference type="InterPro" id="IPR036909">
    <property type="entry name" value="Cyt_c-like_dom_sf"/>
</dbReference>